<evidence type="ECO:0000256" key="2">
    <source>
        <dbReference type="ARBA" id="ARBA00006555"/>
    </source>
</evidence>
<keyword evidence="8 10" id="KW-1133">Transmembrane helix</keyword>
<dbReference type="InterPro" id="IPR006260">
    <property type="entry name" value="TonB/TolA_C"/>
</dbReference>
<name>A0A9X2P7G8_9BACT</name>
<evidence type="ECO:0000313" key="13">
    <source>
        <dbReference type="Proteomes" id="UP001142175"/>
    </source>
</evidence>
<feature type="transmembrane region" description="Helical" evidence="10">
    <location>
        <begin position="12"/>
        <end position="30"/>
    </location>
</feature>
<sequence>MNTSSSKSKSTNNFLLVIILLSMMVFVISCKSSKDSAFSKTLDIPMGENSAQGSSDEVFDMVDEFPQFPGGIEAWGNFMKDNLKYPASAKDKGIEGTVYITFIINKDGSVSDAEILRGIGGGCDEEALRVVKASPNWNPGKKDGKIVRSRMRLPVQYALGKKDKS</sequence>
<evidence type="ECO:0000256" key="8">
    <source>
        <dbReference type="ARBA" id="ARBA00022989"/>
    </source>
</evidence>
<keyword evidence="3" id="KW-0813">Transport</keyword>
<dbReference type="InterPro" id="IPR051045">
    <property type="entry name" value="TonB-dependent_transducer"/>
</dbReference>
<dbReference type="PANTHER" id="PTHR33446">
    <property type="entry name" value="PROTEIN TONB-RELATED"/>
    <property type="match status" value="1"/>
</dbReference>
<dbReference type="InterPro" id="IPR003538">
    <property type="entry name" value="TonB"/>
</dbReference>
<comment type="similarity">
    <text evidence="2">Belongs to the TonB family.</text>
</comment>
<keyword evidence="5" id="KW-0997">Cell inner membrane</keyword>
<comment type="caution">
    <text evidence="12">The sequence shown here is derived from an EMBL/GenBank/DDBJ whole genome shotgun (WGS) entry which is preliminary data.</text>
</comment>
<dbReference type="EMBL" id="JANSUY010000019">
    <property type="protein sequence ID" value="MCR9016822.1"/>
    <property type="molecule type" value="Genomic_DNA"/>
</dbReference>
<accession>A0A9X2P7G8</accession>
<dbReference type="PROSITE" id="PS51257">
    <property type="entry name" value="PROKAR_LIPOPROTEIN"/>
    <property type="match status" value="1"/>
</dbReference>
<dbReference type="GO" id="GO:0098797">
    <property type="term" value="C:plasma membrane protein complex"/>
    <property type="evidence" value="ECO:0007669"/>
    <property type="project" value="TreeGrafter"/>
</dbReference>
<dbReference type="RefSeq" id="WP_258424668.1">
    <property type="nucleotide sequence ID" value="NZ_JANAEZ010000002.1"/>
</dbReference>
<dbReference type="GO" id="GO:0030288">
    <property type="term" value="C:outer membrane-bounded periplasmic space"/>
    <property type="evidence" value="ECO:0007669"/>
    <property type="project" value="InterPro"/>
</dbReference>
<evidence type="ECO:0000256" key="9">
    <source>
        <dbReference type="ARBA" id="ARBA00023136"/>
    </source>
</evidence>
<keyword evidence="7" id="KW-0653">Protein transport</keyword>
<reference evidence="12" key="1">
    <citation type="submission" date="2022-08" db="EMBL/GenBank/DDBJ databases">
        <authorList>
            <person name="Zhang D."/>
        </authorList>
    </citation>
    <scope>NUCLEOTIDE SEQUENCE</scope>
    <source>
        <strain evidence="12">XJ19-11</strain>
    </source>
</reference>
<dbReference type="NCBIfam" id="TIGR01352">
    <property type="entry name" value="tonB_Cterm"/>
    <property type="match status" value="1"/>
</dbReference>
<evidence type="ECO:0000256" key="6">
    <source>
        <dbReference type="ARBA" id="ARBA00022692"/>
    </source>
</evidence>
<protein>
    <submittedName>
        <fullName evidence="12">Energy transducer TonB</fullName>
    </submittedName>
</protein>
<proteinExistence type="inferred from homology"/>
<keyword evidence="13" id="KW-1185">Reference proteome</keyword>
<dbReference type="PRINTS" id="PR01374">
    <property type="entry name" value="TONBPROTEIN"/>
</dbReference>
<dbReference type="GO" id="GO:0031992">
    <property type="term" value="F:energy transducer activity"/>
    <property type="evidence" value="ECO:0007669"/>
    <property type="project" value="InterPro"/>
</dbReference>
<evidence type="ECO:0000313" key="12">
    <source>
        <dbReference type="EMBL" id="MCR9016822.1"/>
    </source>
</evidence>
<organism evidence="12 13">
    <name type="scientific">Aquiflexum gelatinilyticum</name>
    <dbReference type="NCBI Taxonomy" id="2961943"/>
    <lineage>
        <taxon>Bacteria</taxon>
        <taxon>Pseudomonadati</taxon>
        <taxon>Bacteroidota</taxon>
        <taxon>Cytophagia</taxon>
        <taxon>Cytophagales</taxon>
        <taxon>Cyclobacteriaceae</taxon>
        <taxon>Aquiflexum</taxon>
    </lineage>
</organism>
<evidence type="ECO:0000256" key="7">
    <source>
        <dbReference type="ARBA" id="ARBA00022927"/>
    </source>
</evidence>
<gene>
    <name evidence="12" type="ORF">NU887_17440</name>
</gene>
<dbReference type="PANTHER" id="PTHR33446:SF2">
    <property type="entry name" value="PROTEIN TONB"/>
    <property type="match status" value="1"/>
</dbReference>
<keyword evidence="4" id="KW-1003">Cell membrane</keyword>
<dbReference type="GO" id="GO:0055085">
    <property type="term" value="P:transmembrane transport"/>
    <property type="evidence" value="ECO:0007669"/>
    <property type="project" value="InterPro"/>
</dbReference>
<comment type="subcellular location">
    <subcellularLocation>
        <location evidence="1">Cell inner membrane</location>
        <topology evidence="1">Single-pass membrane protein</topology>
        <orientation evidence="1">Periplasmic side</orientation>
    </subcellularLocation>
</comment>
<evidence type="ECO:0000256" key="3">
    <source>
        <dbReference type="ARBA" id="ARBA00022448"/>
    </source>
</evidence>
<evidence type="ECO:0000256" key="4">
    <source>
        <dbReference type="ARBA" id="ARBA00022475"/>
    </source>
</evidence>
<evidence type="ECO:0000256" key="1">
    <source>
        <dbReference type="ARBA" id="ARBA00004383"/>
    </source>
</evidence>
<evidence type="ECO:0000256" key="10">
    <source>
        <dbReference type="SAM" id="Phobius"/>
    </source>
</evidence>
<dbReference type="Proteomes" id="UP001142175">
    <property type="component" value="Unassembled WGS sequence"/>
</dbReference>
<dbReference type="Pfam" id="PF03544">
    <property type="entry name" value="TonB_C"/>
    <property type="match status" value="1"/>
</dbReference>
<keyword evidence="9 10" id="KW-0472">Membrane</keyword>
<dbReference type="AlphaFoldDB" id="A0A9X2P7G8"/>
<keyword evidence="6 10" id="KW-0812">Transmembrane</keyword>
<dbReference type="GO" id="GO:0015031">
    <property type="term" value="P:protein transport"/>
    <property type="evidence" value="ECO:0007669"/>
    <property type="project" value="UniProtKB-KW"/>
</dbReference>
<dbReference type="GO" id="GO:0015891">
    <property type="term" value="P:siderophore transport"/>
    <property type="evidence" value="ECO:0007669"/>
    <property type="project" value="InterPro"/>
</dbReference>
<feature type="domain" description="TonB C-terminal" evidence="11">
    <location>
        <begin position="70"/>
        <end position="165"/>
    </location>
</feature>
<dbReference type="SUPFAM" id="SSF74653">
    <property type="entry name" value="TolA/TonB C-terminal domain"/>
    <property type="match status" value="1"/>
</dbReference>
<dbReference type="Gene3D" id="3.30.1150.10">
    <property type="match status" value="1"/>
</dbReference>
<dbReference type="InterPro" id="IPR037682">
    <property type="entry name" value="TonB_C"/>
</dbReference>
<dbReference type="PROSITE" id="PS52015">
    <property type="entry name" value="TONB_CTD"/>
    <property type="match status" value="1"/>
</dbReference>
<evidence type="ECO:0000256" key="5">
    <source>
        <dbReference type="ARBA" id="ARBA00022519"/>
    </source>
</evidence>
<evidence type="ECO:0000259" key="11">
    <source>
        <dbReference type="PROSITE" id="PS52015"/>
    </source>
</evidence>